<dbReference type="InterPro" id="IPR000884">
    <property type="entry name" value="TSP1_rpt"/>
</dbReference>
<organism evidence="5 6">
    <name type="scientific">Caenorhabditis angaria</name>
    <dbReference type="NCBI Taxonomy" id="860376"/>
    <lineage>
        <taxon>Eukaryota</taxon>
        <taxon>Metazoa</taxon>
        <taxon>Ecdysozoa</taxon>
        <taxon>Nematoda</taxon>
        <taxon>Chromadorea</taxon>
        <taxon>Rhabditida</taxon>
        <taxon>Rhabditina</taxon>
        <taxon>Rhabditomorpha</taxon>
        <taxon>Rhabditoidea</taxon>
        <taxon>Rhabditidae</taxon>
        <taxon>Peloderinae</taxon>
        <taxon>Caenorhabditis</taxon>
    </lineage>
</organism>
<dbReference type="InterPro" id="IPR052065">
    <property type="entry name" value="Compl_asym_regulator"/>
</dbReference>
<evidence type="ECO:0000256" key="2">
    <source>
        <dbReference type="ARBA" id="ARBA00023157"/>
    </source>
</evidence>
<keyword evidence="2" id="KW-1015">Disulfide bond</keyword>
<keyword evidence="6" id="KW-1185">Reference proteome</keyword>
<evidence type="ECO:0000313" key="5">
    <source>
        <dbReference type="EMBL" id="CAI5455926.1"/>
    </source>
</evidence>
<proteinExistence type="predicted"/>
<accession>A0A9P1J3N0</accession>
<dbReference type="PROSITE" id="PS50092">
    <property type="entry name" value="TSP1"/>
    <property type="match status" value="3"/>
</dbReference>
<reference evidence="5" key="1">
    <citation type="submission" date="2022-11" db="EMBL/GenBank/DDBJ databases">
        <authorList>
            <person name="Kikuchi T."/>
        </authorList>
    </citation>
    <scope>NUCLEOTIDE SEQUENCE</scope>
    <source>
        <strain evidence="5">PS1010</strain>
    </source>
</reference>
<evidence type="ECO:0000256" key="3">
    <source>
        <dbReference type="SAM" id="MobiDB-lite"/>
    </source>
</evidence>
<dbReference type="PRINTS" id="PR01705">
    <property type="entry name" value="TSP1REPEAT"/>
</dbReference>
<evidence type="ECO:0000256" key="1">
    <source>
        <dbReference type="ARBA" id="ARBA00022737"/>
    </source>
</evidence>
<dbReference type="Proteomes" id="UP001152747">
    <property type="component" value="Unassembled WGS sequence"/>
</dbReference>
<dbReference type="PANTHER" id="PTHR22906:SF48">
    <property type="entry name" value="THROMBOSPONDIN TYPE 1 DOMAIN PROTEIN"/>
    <property type="match status" value="1"/>
</dbReference>
<feature type="chain" id="PRO_5040180009" description="Thrombospondin type 1 domain protein" evidence="4">
    <location>
        <begin position="19"/>
        <end position="242"/>
    </location>
</feature>
<keyword evidence="4" id="KW-0732">Signal</keyword>
<dbReference type="SMART" id="SM00209">
    <property type="entry name" value="TSP1"/>
    <property type="match status" value="3"/>
</dbReference>
<evidence type="ECO:0008006" key="7">
    <source>
        <dbReference type="Google" id="ProtNLM"/>
    </source>
</evidence>
<dbReference type="PANTHER" id="PTHR22906">
    <property type="entry name" value="PROPERDIN"/>
    <property type="match status" value="1"/>
</dbReference>
<evidence type="ECO:0000313" key="6">
    <source>
        <dbReference type="Proteomes" id="UP001152747"/>
    </source>
</evidence>
<name>A0A9P1J3N0_9PELO</name>
<evidence type="ECO:0000256" key="4">
    <source>
        <dbReference type="SAM" id="SignalP"/>
    </source>
</evidence>
<protein>
    <recommendedName>
        <fullName evidence="7">Thrombospondin type 1 domain protein</fullName>
    </recommendedName>
</protein>
<dbReference type="Gene3D" id="2.20.100.10">
    <property type="entry name" value="Thrombospondin type-1 (TSP1) repeat"/>
    <property type="match status" value="3"/>
</dbReference>
<dbReference type="Pfam" id="PF00090">
    <property type="entry name" value="TSP_1"/>
    <property type="match status" value="3"/>
</dbReference>
<dbReference type="OrthoDB" id="5868789at2759"/>
<sequence length="242" mass="25251">MISITTILLAVFIKDSLGYVIGTGVQANPSGCNVCGNTAGQWALWSEWSACTSAYGTPVETRQRTCPSNNCQGGLPSETKPCVLYDPTPAQPQWGAWGAWSSCSASCGGGTMSRNRVCNNGCSSCQCVGASTESQTCNNQACCSYSNWSAWSACSVTCGSGGSVTRTRQCSCGANACVGARIEQQPCQQLAACPCNTCYQPPTPCNTCQTQPVIVTTPAPPSCSTCGSPQPYYDPYGNGKRK</sequence>
<dbReference type="SUPFAM" id="SSF82895">
    <property type="entry name" value="TSP-1 type 1 repeat"/>
    <property type="match status" value="3"/>
</dbReference>
<dbReference type="AlphaFoldDB" id="A0A9P1J3N0"/>
<dbReference type="InterPro" id="IPR036383">
    <property type="entry name" value="TSP1_rpt_sf"/>
</dbReference>
<dbReference type="EMBL" id="CANHGI010000006">
    <property type="protein sequence ID" value="CAI5455926.1"/>
    <property type="molecule type" value="Genomic_DNA"/>
</dbReference>
<feature type="region of interest" description="Disordered" evidence="3">
    <location>
        <begin position="220"/>
        <end position="242"/>
    </location>
</feature>
<keyword evidence="1" id="KW-0677">Repeat</keyword>
<gene>
    <name evidence="5" type="ORF">CAMP_LOCUS18563</name>
</gene>
<comment type="caution">
    <text evidence="5">The sequence shown here is derived from an EMBL/GenBank/DDBJ whole genome shotgun (WGS) entry which is preliminary data.</text>
</comment>
<feature type="signal peptide" evidence="4">
    <location>
        <begin position="1"/>
        <end position="18"/>
    </location>
</feature>